<dbReference type="EMBL" id="FZOL01000016">
    <property type="protein sequence ID" value="SNS84874.1"/>
    <property type="molecule type" value="Genomic_DNA"/>
</dbReference>
<dbReference type="OrthoDB" id="6933215at2"/>
<accession>A0A239HXD4</accession>
<keyword evidence="2" id="KW-1185">Reference proteome</keyword>
<name>A0A239HXD4_9PSED</name>
<dbReference type="Proteomes" id="UP000198407">
    <property type="component" value="Unassembled WGS sequence"/>
</dbReference>
<evidence type="ECO:0000313" key="1">
    <source>
        <dbReference type="EMBL" id="SNS84874.1"/>
    </source>
</evidence>
<sequence>MTAVLVGQFHARDAEGRIYPVHEFQEATLQADGSAASLPITTYRLAIGDRVNHLGEDRFELVRSGVEIIRIP</sequence>
<dbReference type="AlphaFoldDB" id="A0A239HXD4"/>
<proteinExistence type="predicted"/>
<dbReference type="RefSeq" id="WP_042128300.1">
    <property type="nucleotide sequence ID" value="NZ_FZOL01000016.1"/>
</dbReference>
<evidence type="ECO:0000313" key="2">
    <source>
        <dbReference type="Proteomes" id="UP000198407"/>
    </source>
</evidence>
<organism evidence="1 2">
    <name type="scientific">Pseudomonas japonica</name>
    <dbReference type="NCBI Taxonomy" id="256466"/>
    <lineage>
        <taxon>Bacteria</taxon>
        <taxon>Pseudomonadati</taxon>
        <taxon>Pseudomonadota</taxon>
        <taxon>Gammaproteobacteria</taxon>
        <taxon>Pseudomonadales</taxon>
        <taxon>Pseudomonadaceae</taxon>
        <taxon>Pseudomonas</taxon>
    </lineage>
</organism>
<reference evidence="2" key="1">
    <citation type="submission" date="2017-06" db="EMBL/GenBank/DDBJ databases">
        <authorList>
            <person name="Varghese N."/>
            <person name="Submissions S."/>
        </authorList>
    </citation>
    <scope>NUCLEOTIDE SEQUENCE [LARGE SCALE GENOMIC DNA]</scope>
    <source>
        <strain evidence="2">DSM 22348</strain>
    </source>
</reference>
<dbReference type="STRING" id="1215104.GCA_000730585_01163"/>
<gene>
    <name evidence="1" type="ORF">SAMN05444352_116115</name>
</gene>
<protein>
    <submittedName>
        <fullName evidence="1">Uncharacterized protein</fullName>
    </submittedName>
</protein>